<organism evidence="14 15">
    <name type="scientific">Aureimonas altamirensis DSM 21988</name>
    <dbReference type="NCBI Taxonomy" id="1121026"/>
    <lineage>
        <taxon>Bacteria</taxon>
        <taxon>Pseudomonadati</taxon>
        <taxon>Pseudomonadota</taxon>
        <taxon>Alphaproteobacteria</taxon>
        <taxon>Hyphomicrobiales</taxon>
        <taxon>Aurantimonadaceae</taxon>
        <taxon>Aureimonas</taxon>
    </lineage>
</organism>
<comment type="caution">
    <text evidence="14">The sequence shown here is derived from an EMBL/GenBank/DDBJ whole genome shotgun (WGS) entry which is preliminary data.</text>
</comment>
<keyword evidence="7" id="KW-0259">Enterobactin biosynthesis</keyword>
<dbReference type="Gene3D" id="3.90.470.20">
    <property type="entry name" value="4'-phosphopantetheinyl transferase domain"/>
    <property type="match status" value="1"/>
</dbReference>
<evidence type="ECO:0000256" key="4">
    <source>
        <dbReference type="ARBA" id="ARBA00011503"/>
    </source>
</evidence>
<dbReference type="Pfam" id="PF01648">
    <property type="entry name" value="ACPS"/>
    <property type="match status" value="1"/>
</dbReference>
<keyword evidence="15" id="KW-1185">Reference proteome</keyword>
<dbReference type="PANTHER" id="PTHR38096">
    <property type="entry name" value="ENTEROBACTIN SYNTHASE COMPONENT D"/>
    <property type="match status" value="1"/>
</dbReference>
<evidence type="ECO:0000259" key="13">
    <source>
        <dbReference type="Pfam" id="PF17837"/>
    </source>
</evidence>
<gene>
    <name evidence="14" type="ORF">SAMN02745911_0774</name>
</gene>
<protein>
    <recommendedName>
        <fullName evidence="5">Enterobactin synthase component D</fullName>
    </recommendedName>
    <alternativeName>
        <fullName evidence="8">4'-phosphopantetheinyl transferase EntD</fullName>
    </alternativeName>
    <alternativeName>
        <fullName evidence="9">Enterochelin synthase D</fullName>
    </alternativeName>
</protein>
<dbReference type="SUPFAM" id="SSF56214">
    <property type="entry name" value="4'-phosphopantetheinyl transferase"/>
    <property type="match status" value="1"/>
</dbReference>
<comment type="catalytic activity">
    <reaction evidence="10">
        <text>apo-[aryl-carrier protein] + CoA = holo-[aryl-carrier protein] + adenosine 3',5'-bisphosphate + H(+)</text>
        <dbReference type="Rhea" id="RHEA:48404"/>
        <dbReference type="Rhea" id="RHEA-COMP:15903"/>
        <dbReference type="Rhea" id="RHEA-COMP:17557"/>
        <dbReference type="ChEBI" id="CHEBI:15378"/>
        <dbReference type="ChEBI" id="CHEBI:29999"/>
        <dbReference type="ChEBI" id="CHEBI:57287"/>
        <dbReference type="ChEBI" id="CHEBI:58343"/>
        <dbReference type="ChEBI" id="CHEBI:64479"/>
    </reaction>
</comment>
<comment type="pathway">
    <text evidence="2">Siderophore biosynthesis; enterobactin biosynthesis.</text>
</comment>
<feature type="domain" description="4'-phosphopantetheinyl transferase N-terminal" evidence="13">
    <location>
        <begin position="30"/>
        <end position="94"/>
    </location>
</feature>
<proteinExistence type="inferred from homology"/>
<evidence type="ECO:0000256" key="11">
    <source>
        <dbReference type="ARBA" id="ARBA00049191"/>
    </source>
</evidence>
<comment type="subunit">
    <text evidence="4">EntB, EntD, EntE, and EntF form a multienzyme complex called enterobactin synthase.</text>
</comment>
<dbReference type="Proteomes" id="UP000184290">
    <property type="component" value="Unassembled WGS sequence"/>
</dbReference>
<sequence length="219" mass="23041">MTFLPGLFGPAIATAEALPPYSEEGLLPLEEAFVARAVGRRRAEFATGRVLVRRALATLGEAPVAIAAGADRSPRWPDGIVGSISHSSALCGVALGRKADGVRLVGLDIELAEPLPQDLWETVLTPAEHETLSAMPAAEAGLAARVIFSAKECVYKAQYPVSGVLFGFEMFEVALDMPGESFRAAWQGDVGPFNAGLTWHGRLRVAGGHVVTGFADMTG</sequence>
<feature type="domain" description="4'-phosphopantetheinyl transferase" evidence="12">
    <location>
        <begin position="105"/>
        <end position="180"/>
    </location>
</feature>
<dbReference type="EMBL" id="FQZC01000001">
    <property type="protein sequence ID" value="SHI65600.1"/>
    <property type="molecule type" value="Genomic_DNA"/>
</dbReference>
<reference evidence="14 15" key="1">
    <citation type="submission" date="2016-11" db="EMBL/GenBank/DDBJ databases">
        <authorList>
            <person name="Varghese N."/>
            <person name="Submissions S."/>
        </authorList>
    </citation>
    <scope>NUCLEOTIDE SEQUENCE [LARGE SCALE GENOMIC DNA]</scope>
    <source>
        <strain evidence="14 15">DSM 21988</strain>
    </source>
</reference>
<dbReference type="InterPro" id="IPR008278">
    <property type="entry name" value="4-PPantetheinyl_Trfase_dom"/>
</dbReference>
<evidence type="ECO:0000313" key="15">
    <source>
        <dbReference type="Proteomes" id="UP000184290"/>
    </source>
</evidence>
<evidence type="ECO:0000313" key="14">
    <source>
        <dbReference type="EMBL" id="SHI65600.1"/>
    </source>
</evidence>
<keyword evidence="6 14" id="KW-0808">Transferase</keyword>
<dbReference type="Pfam" id="PF17837">
    <property type="entry name" value="4PPT_N"/>
    <property type="match status" value="1"/>
</dbReference>
<accession>A0ABY1I5Z8</accession>
<evidence type="ECO:0000256" key="10">
    <source>
        <dbReference type="ARBA" id="ARBA00049176"/>
    </source>
</evidence>
<evidence type="ECO:0000256" key="2">
    <source>
        <dbReference type="ARBA" id="ARBA00004993"/>
    </source>
</evidence>
<dbReference type="PANTHER" id="PTHR38096:SF1">
    <property type="entry name" value="ENTEROBACTIN SYNTHASE COMPONENT D"/>
    <property type="match status" value="1"/>
</dbReference>
<evidence type="ECO:0000256" key="6">
    <source>
        <dbReference type="ARBA" id="ARBA00022679"/>
    </source>
</evidence>
<evidence type="ECO:0000259" key="12">
    <source>
        <dbReference type="Pfam" id="PF01648"/>
    </source>
</evidence>
<dbReference type="GO" id="GO:0016740">
    <property type="term" value="F:transferase activity"/>
    <property type="evidence" value="ECO:0007669"/>
    <property type="project" value="UniProtKB-KW"/>
</dbReference>
<comment type="function">
    <text evidence="1">Involved in the biosynthesis of the siderophore enterobactin (enterochelin), which is a macrocyclic trimeric lactone of N-(2,3-dihydroxybenzoyl)-serine. The serine trilactone serves as a scaffolding for the three catechol functionalities that provide hexadentate coordination for the tightly ligated iron(2+) atoms. Plays an essential role in the assembly of the enterobactin by catalyzing the transfer of the 4'-phosphopantetheine (Ppant) moiety from coenzyme A to the apo-domains of both EntB (ArCP domain) and EntF (PCP domain) to yield their holo-forms which make them competent for the activation of 2,3-dihydroxybenzoate (DHB) and L-serine, respectively.</text>
</comment>
<dbReference type="InterPro" id="IPR037143">
    <property type="entry name" value="4-PPantetheinyl_Trfase_dom_sf"/>
</dbReference>
<dbReference type="InterPro" id="IPR041354">
    <property type="entry name" value="4PPT_N"/>
</dbReference>
<dbReference type="InterPro" id="IPR003542">
    <property type="entry name" value="Enbac_synth_compD-like"/>
</dbReference>
<evidence type="ECO:0000256" key="1">
    <source>
        <dbReference type="ARBA" id="ARBA00003937"/>
    </source>
</evidence>
<evidence type="ECO:0000256" key="8">
    <source>
        <dbReference type="ARBA" id="ARBA00029894"/>
    </source>
</evidence>
<evidence type="ECO:0000256" key="3">
    <source>
        <dbReference type="ARBA" id="ARBA00008342"/>
    </source>
</evidence>
<evidence type="ECO:0000256" key="7">
    <source>
        <dbReference type="ARBA" id="ARBA00023191"/>
    </source>
</evidence>
<evidence type="ECO:0000256" key="9">
    <source>
        <dbReference type="ARBA" id="ARBA00031996"/>
    </source>
</evidence>
<dbReference type="PRINTS" id="PR01399">
    <property type="entry name" value="ENTSNTHTASED"/>
</dbReference>
<comment type="catalytic activity">
    <reaction evidence="11">
        <text>apo-[peptidyl-carrier protein] + CoA = holo-[peptidyl-carrier protein] + adenosine 3',5'-bisphosphate + H(+)</text>
        <dbReference type="Rhea" id="RHEA:46228"/>
        <dbReference type="Rhea" id="RHEA-COMP:11479"/>
        <dbReference type="Rhea" id="RHEA-COMP:11480"/>
        <dbReference type="ChEBI" id="CHEBI:15378"/>
        <dbReference type="ChEBI" id="CHEBI:29999"/>
        <dbReference type="ChEBI" id="CHEBI:57287"/>
        <dbReference type="ChEBI" id="CHEBI:58343"/>
        <dbReference type="ChEBI" id="CHEBI:64479"/>
    </reaction>
</comment>
<comment type="similarity">
    <text evidence="3">Belongs to the P-Pant transferase superfamily. EntD family.</text>
</comment>
<dbReference type="RefSeq" id="WP_060601514.1">
    <property type="nucleotide sequence ID" value="NZ_FQZC01000001.1"/>
</dbReference>
<name>A0ABY1I5Z8_9HYPH</name>
<evidence type="ECO:0000256" key="5">
    <source>
        <dbReference type="ARBA" id="ARBA00019087"/>
    </source>
</evidence>